<dbReference type="Proteomes" id="UP000223093">
    <property type="component" value="Segment"/>
</dbReference>
<sequence>MPKLTKEQIAITVIENANPKDWGWIAGQLVGASLAHNLGLKVHDIVAKLKTQKKAN</sequence>
<protein>
    <submittedName>
        <fullName evidence="1">Uncharacterized protein</fullName>
    </submittedName>
</protein>
<keyword evidence="2" id="KW-1185">Reference proteome</keyword>
<dbReference type="OrthoDB" id="25441at10239"/>
<gene>
    <name evidence="1" type="primary">38</name>
    <name evidence="1" type="ORF">BENNIE_38</name>
</gene>
<proteinExistence type="predicted"/>
<reference evidence="1" key="1">
    <citation type="submission" date="2017-04" db="EMBL/GenBank/DDBJ databases">
        <authorList>
            <person name="Schneider V.M."/>
            <person name="Garlena R.A."/>
            <person name="Russell D.A."/>
            <person name="Pope W.H."/>
            <person name="Jacobs-Sera D."/>
            <person name="Hatfull G.F."/>
        </authorList>
    </citation>
    <scope>NUCLEOTIDE SEQUENCE [LARGE SCALE GENOMIC DNA]</scope>
</reference>
<organism evidence="1 2">
    <name type="scientific">Arthrobacter phage Bennie</name>
    <dbReference type="NCBI Taxonomy" id="1772293"/>
    <lineage>
        <taxon>Viruses</taxon>
        <taxon>Duplodnaviria</taxon>
        <taxon>Heunggongvirae</taxon>
        <taxon>Uroviricota</taxon>
        <taxon>Caudoviricetes</taxon>
        <taxon>Korravirus</taxon>
        <taxon>Korravirus bennie</taxon>
    </lineage>
</organism>
<name>A0A0U4IK50_9CAUD</name>
<dbReference type="RefSeq" id="YP_009602473.1">
    <property type="nucleotide sequence ID" value="NC_041938.1"/>
</dbReference>
<accession>A0A0U4IK50</accession>
<dbReference type="GeneID" id="40078333"/>
<dbReference type="EMBL" id="KU160640">
    <property type="protein sequence ID" value="ALY08575.1"/>
    <property type="molecule type" value="Genomic_DNA"/>
</dbReference>
<evidence type="ECO:0000313" key="2">
    <source>
        <dbReference type="Proteomes" id="UP000223093"/>
    </source>
</evidence>
<evidence type="ECO:0000313" key="1">
    <source>
        <dbReference type="EMBL" id="ALY08575.1"/>
    </source>
</evidence>
<dbReference type="KEGG" id="vg:40078333"/>